<dbReference type="Pfam" id="PF00356">
    <property type="entry name" value="LacI"/>
    <property type="match status" value="1"/>
</dbReference>
<keyword evidence="6" id="KW-1185">Reference proteome</keyword>
<dbReference type="SMART" id="SM00354">
    <property type="entry name" value="HTH_LACI"/>
    <property type="match status" value="1"/>
</dbReference>
<dbReference type="PRINTS" id="PR00036">
    <property type="entry name" value="HTHLACI"/>
</dbReference>
<sequence length="339" mass="36402">MGTTRGRGPTIRDVARRAGVSAATVSRVLNDSPLVVEPTRARVRAAVDELGYRLNATARTLSLGRATAVGVVVPFFTTHSVIERLRGVVARLSGGGARAYDLLLFDIEAPEQRADAMRDLADRHRVAGLLVVSLPIFDDEIDALQRDDLPAVLLDVAHPRLPGVVVDNVRGGELAAEHLLAKGHSRIGFVGDHPTNAYGFTSSEDRRRGFSGALDRAGIRLDPRLERYGVPDRDEADVLTRSLLQQPSPPTAIFATSDLQAIGVLRACEALGARVPDDVAVIGFDDVDLAEIVGLTTIRQPLRESGELAADLLVAAIEHGVHDPVQAVQELTVVERRTT</sequence>
<dbReference type="OrthoDB" id="37081at2"/>
<dbReference type="CDD" id="cd01392">
    <property type="entry name" value="HTH_LacI"/>
    <property type="match status" value="1"/>
</dbReference>
<gene>
    <name evidence="5" type="ORF">C8N24_4595</name>
</gene>
<dbReference type="PROSITE" id="PS50932">
    <property type="entry name" value="HTH_LACI_2"/>
    <property type="match status" value="1"/>
</dbReference>
<evidence type="ECO:0000256" key="3">
    <source>
        <dbReference type="ARBA" id="ARBA00023163"/>
    </source>
</evidence>
<evidence type="ECO:0000256" key="1">
    <source>
        <dbReference type="ARBA" id="ARBA00023015"/>
    </source>
</evidence>
<dbReference type="InterPro" id="IPR028082">
    <property type="entry name" value="Peripla_BP_I"/>
</dbReference>
<feature type="domain" description="HTH lacI-type" evidence="4">
    <location>
        <begin position="9"/>
        <end position="63"/>
    </location>
</feature>
<protein>
    <submittedName>
        <fullName evidence="5">LacI family transcriptional regulator</fullName>
    </submittedName>
</protein>
<dbReference type="Gene3D" id="1.10.260.40">
    <property type="entry name" value="lambda repressor-like DNA-binding domains"/>
    <property type="match status" value="1"/>
</dbReference>
<dbReference type="GO" id="GO:0003700">
    <property type="term" value="F:DNA-binding transcription factor activity"/>
    <property type="evidence" value="ECO:0007669"/>
    <property type="project" value="TreeGrafter"/>
</dbReference>
<dbReference type="Gene3D" id="3.40.50.2300">
    <property type="match status" value="2"/>
</dbReference>
<comment type="caution">
    <text evidence="5">The sequence shown here is derived from an EMBL/GenBank/DDBJ whole genome shotgun (WGS) entry which is preliminary data.</text>
</comment>
<evidence type="ECO:0000259" key="4">
    <source>
        <dbReference type="PROSITE" id="PS50932"/>
    </source>
</evidence>
<dbReference type="PANTHER" id="PTHR30146:SF109">
    <property type="entry name" value="HTH-TYPE TRANSCRIPTIONAL REGULATOR GALS"/>
    <property type="match status" value="1"/>
</dbReference>
<dbReference type="Pfam" id="PF13377">
    <property type="entry name" value="Peripla_BP_3"/>
    <property type="match status" value="1"/>
</dbReference>
<keyword evidence="2" id="KW-0238">DNA-binding</keyword>
<dbReference type="AlphaFoldDB" id="A0A660L127"/>
<dbReference type="PROSITE" id="PS00356">
    <property type="entry name" value="HTH_LACI_1"/>
    <property type="match status" value="1"/>
</dbReference>
<keyword evidence="3" id="KW-0804">Transcription</keyword>
<dbReference type="InterPro" id="IPR010982">
    <property type="entry name" value="Lambda_DNA-bd_dom_sf"/>
</dbReference>
<dbReference type="SUPFAM" id="SSF53822">
    <property type="entry name" value="Periplasmic binding protein-like I"/>
    <property type="match status" value="1"/>
</dbReference>
<dbReference type="EMBL" id="RBIL01000002">
    <property type="protein sequence ID" value="RKQ86582.1"/>
    <property type="molecule type" value="Genomic_DNA"/>
</dbReference>
<dbReference type="Proteomes" id="UP000278962">
    <property type="component" value="Unassembled WGS sequence"/>
</dbReference>
<organism evidence="5 6">
    <name type="scientific">Solirubrobacter pauli</name>
    <dbReference type="NCBI Taxonomy" id="166793"/>
    <lineage>
        <taxon>Bacteria</taxon>
        <taxon>Bacillati</taxon>
        <taxon>Actinomycetota</taxon>
        <taxon>Thermoleophilia</taxon>
        <taxon>Solirubrobacterales</taxon>
        <taxon>Solirubrobacteraceae</taxon>
        <taxon>Solirubrobacter</taxon>
    </lineage>
</organism>
<keyword evidence="1" id="KW-0805">Transcription regulation</keyword>
<dbReference type="CDD" id="cd06267">
    <property type="entry name" value="PBP1_LacI_sugar_binding-like"/>
    <property type="match status" value="1"/>
</dbReference>
<dbReference type="SUPFAM" id="SSF47413">
    <property type="entry name" value="lambda repressor-like DNA-binding domains"/>
    <property type="match status" value="1"/>
</dbReference>
<name>A0A660L127_9ACTN</name>
<dbReference type="PANTHER" id="PTHR30146">
    <property type="entry name" value="LACI-RELATED TRANSCRIPTIONAL REPRESSOR"/>
    <property type="match status" value="1"/>
</dbReference>
<evidence type="ECO:0000313" key="6">
    <source>
        <dbReference type="Proteomes" id="UP000278962"/>
    </source>
</evidence>
<dbReference type="InterPro" id="IPR000843">
    <property type="entry name" value="HTH_LacI"/>
</dbReference>
<proteinExistence type="predicted"/>
<dbReference type="InterPro" id="IPR046335">
    <property type="entry name" value="LacI/GalR-like_sensor"/>
</dbReference>
<reference evidence="5 6" key="1">
    <citation type="submission" date="2018-10" db="EMBL/GenBank/DDBJ databases">
        <title>Genomic Encyclopedia of Archaeal and Bacterial Type Strains, Phase II (KMG-II): from individual species to whole genera.</title>
        <authorList>
            <person name="Goeker M."/>
        </authorList>
    </citation>
    <scope>NUCLEOTIDE SEQUENCE [LARGE SCALE GENOMIC DNA]</scope>
    <source>
        <strain evidence="5 6">DSM 14954</strain>
    </source>
</reference>
<dbReference type="GO" id="GO:0000976">
    <property type="term" value="F:transcription cis-regulatory region binding"/>
    <property type="evidence" value="ECO:0007669"/>
    <property type="project" value="TreeGrafter"/>
</dbReference>
<accession>A0A660L127</accession>
<evidence type="ECO:0000313" key="5">
    <source>
        <dbReference type="EMBL" id="RKQ86582.1"/>
    </source>
</evidence>
<evidence type="ECO:0000256" key="2">
    <source>
        <dbReference type="ARBA" id="ARBA00023125"/>
    </source>
</evidence>